<feature type="transmembrane region" description="Helical" evidence="1">
    <location>
        <begin position="30"/>
        <end position="49"/>
    </location>
</feature>
<protein>
    <recommendedName>
        <fullName evidence="4">Flp family type IVb pilin</fullName>
    </recommendedName>
</protein>
<reference evidence="3" key="1">
    <citation type="submission" date="2021-05" db="EMBL/GenBank/DDBJ databases">
        <title>Direct Submission.</title>
        <authorList>
            <person name="Li K."/>
            <person name="Gao J."/>
        </authorList>
    </citation>
    <scope>NUCLEOTIDE SEQUENCE [LARGE SCALE GENOMIC DNA]</scope>
    <source>
        <strain evidence="3">HDS12</strain>
    </source>
</reference>
<keyword evidence="1" id="KW-0812">Transmembrane</keyword>
<dbReference type="Proteomes" id="UP000678016">
    <property type="component" value="Chromosome"/>
</dbReference>
<organism evidence="2 3">
    <name type="scientific">Nocardiopsis akebiae</name>
    <dbReference type="NCBI Taxonomy" id="2831968"/>
    <lineage>
        <taxon>Bacteria</taxon>
        <taxon>Bacillati</taxon>
        <taxon>Actinomycetota</taxon>
        <taxon>Actinomycetes</taxon>
        <taxon>Streptosporangiales</taxon>
        <taxon>Nocardiopsidaceae</taxon>
        <taxon>Nocardiopsis</taxon>
    </lineage>
</organism>
<dbReference type="EMBL" id="CP074132">
    <property type="protein sequence ID" value="QUX28111.1"/>
    <property type="molecule type" value="Genomic_DNA"/>
</dbReference>
<evidence type="ECO:0008006" key="4">
    <source>
        <dbReference type="Google" id="ProtNLM"/>
    </source>
</evidence>
<keyword evidence="1" id="KW-1133">Transmembrane helix</keyword>
<keyword evidence="3" id="KW-1185">Reference proteome</keyword>
<gene>
    <name evidence="2" type="ORF">KGD83_23035</name>
</gene>
<proteinExistence type="predicted"/>
<evidence type="ECO:0000313" key="2">
    <source>
        <dbReference type="EMBL" id="QUX28111.1"/>
    </source>
</evidence>
<sequence>MNSLTKLWVTLSTFLAPTSKEKDKGAGIVEYVAVIILVAGIAVAVYQLGLAGRISDSIGASITSILQGPGTESVSTTP</sequence>
<evidence type="ECO:0000313" key="3">
    <source>
        <dbReference type="Proteomes" id="UP000678016"/>
    </source>
</evidence>
<name>A0ABX8C134_9ACTN</name>
<accession>A0ABX8C134</accession>
<dbReference type="RefSeq" id="WP_212641139.1">
    <property type="nucleotide sequence ID" value="NZ_CP074132.1"/>
</dbReference>
<evidence type="ECO:0000256" key="1">
    <source>
        <dbReference type="SAM" id="Phobius"/>
    </source>
</evidence>
<keyword evidence="1" id="KW-0472">Membrane</keyword>